<evidence type="ECO:0000313" key="5">
    <source>
        <dbReference type="Proteomes" id="UP001482231"/>
    </source>
</evidence>
<dbReference type="EMBL" id="JBAJEX010000005">
    <property type="protein sequence ID" value="MEO1767086.1"/>
    <property type="molecule type" value="Genomic_DNA"/>
</dbReference>
<dbReference type="SUPFAM" id="SSF56672">
    <property type="entry name" value="DNA/RNA polymerases"/>
    <property type="match status" value="1"/>
</dbReference>
<dbReference type="InterPro" id="IPR043502">
    <property type="entry name" value="DNA/RNA_pol_sf"/>
</dbReference>
<evidence type="ECO:0000256" key="2">
    <source>
        <dbReference type="ARBA" id="ARBA00022763"/>
    </source>
</evidence>
<dbReference type="InterPro" id="IPR043128">
    <property type="entry name" value="Rev_trsase/Diguanyl_cyclase"/>
</dbReference>
<evidence type="ECO:0000313" key="4">
    <source>
        <dbReference type="EMBL" id="MEO1767086.1"/>
    </source>
</evidence>
<name>A0ABV0EEJ9_9BURK</name>
<proteinExistence type="inferred from homology"/>
<dbReference type="InterPro" id="IPR050356">
    <property type="entry name" value="SulA_CellDiv_inhibitor"/>
</dbReference>
<feature type="domain" description="UmuC" evidence="3">
    <location>
        <begin position="22"/>
        <end position="143"/>
    </location>
</feature>
<accession>A0ABV0EEJ9</accession>
<dbReference type="PANTHER" id="PTHR35369:SF2">
    <property type="entry name" value="BLR3025 PROTEIN"/>
    <property type="match status" value="1"/>
</dbReference>
<evidence type="ECO:0000256" key="1">
    <source>
        <dbReference type="ARBA" id="ARBA00010945"/>
    </source>
</evidence>
<sequence length="475" mass="52430">MLWLALHLTWLPLEVFTRGLERCGPVLVAETGSRAQVLMASRAAEKLGIRPGMPVEAARALGQELLVCRRDPRREAAALAGLAAWAGQFTPHVSLESDGLLLEIAGSRKLFGGAEKLRERVAREVRALGYHARCAVAPTPRAATWLARAGSCSVILDPTQLAQALAPLPLQLVEAAQPHADLLMALGVTTLGDCLALPRGGMEQRFGAAFLKELDMALGQRPDPRPWFTPPPRFLSRLELPAEVQETHALLFAARRLLSELEGFLRGREAGVEQFQLDLLHGDAPPTRVTVGLVTARRDVRHLLDLLRERLERLSLAQPVRELVLRAAHILPCQPRNLELFPTAESEAEHVTALIERLRARLGDGMVHSLECVADHRPERAMKAGEPGAAHQMGAPSRPLWLLPRPRPLACREGRPYLGAPLRIEAGPERIETGWWDGRPVARDYFVAEAVGGPRYWVYREAAEVEKWFLHGIFA</sequence>
<dbReference type="Pfam" id="PF00817">
    <property type="entry name" value="IMS"/>
    <property type="match status" value="1"/>
</dbReference>
<keyword evidence="2" id="KW-0227">DNA damage</keyword>
<dbReference type="CDD" id="cd03468">
    <property type="entry name" value="PolY_like"/>
    <property type="match status" value="1"/>
</dbReference>
<gene>
    <name evidence="4" type="ORF">V6E02_07665</name>
</gene>
<dbReference type="Gene3D" id="3.40.1170.60">
    <property type="match status" value="1"/>
</dbReference>
<keyword evidence="5" id="KW-1185">Reference proteome</keyword>
<evidence type="ECO:0000259" key="3">
    <source>
        <dbReference type="Pfam" id="PF00817"/>
    </source>
</evidence>
<dbReference type="RefSeq" id="WP_347308319.1">
    <property type="nucleotide sequence ID" value="NZ_JBAJEX010000005.1"/>
</dbReference>
<dbReference type="PANTHER" id="PTHR35369">
    <property type="entry name" value="BLR3025 PROTEIN-RELATED"/>
    <property type="match status" value="1"/>
</dbReference>
<comment type="caution">
    <text evidence="4">The sequence shown here is derived from an EMBL/GenBank/DDBJ whole genome shotgun (WGS) entry which is preliminary data.</text>
</comment>
<comment type="similarity">
    <text evidence="1">Belongs to the DNA polymerase type-Y family.</text>
</comment>
<organism evidence="4 5">
    <name type="scientific">Thiobacter aerophilum</name>
    <dbReference type="NCBI Taxonomy" id="3121275"/>
    <lineage>
        <taxon>Bacteria</taxon>
        <taxon>Pseudomonadati</taxon>
        <taxon>Pseudomonadota</taxon>
        <taxon>Betaproteobacteria</taxon>
        <taxon>Burkholderiales</taxon>
        <taxon>Thiobacteraceae</taxon>
        <taxon>Thiobacter</taxon>
    </lineage>
</organism>
<protein>
    <submittedName>
        <fullName evidence="4">DNA polymerase Y family protein</fullName>
    </submittedName>
</protein>
<reference evidence="4 5" key="1">
    <citation type="submission" date="2024-02" db="EMBL/GenBank/DDBJ databases">
        <title>New thermophilic sulfur-oxidizing bacteria from a hot springs of the Uzon caldera (Kamchatka, Russia).</title>
        <authorList>
            <person name="Dukat A.M."/>
            <person name="Elcheninov A.G."/>
            <person name="Frolov E.N."/>
        </authorList>
    </citation>
    <scope>NUCLEOTIDE SEQUENCE [LARGE SCALE GENOMIC DNA]</scope>
    <source>
        <strain evidence="4 5">AK1</strain>
    </source>
</reference>
<dbReference type="InterPro" id="IPR001126">
    <property type="entry name" value="UmuC"/>
</dbReference>
<dbReference type="Gene3D" id="3.30.70.270">
    <property type="match status" value="1"/>
</dbReference>
<dbReference type="Proteomes" id="UP001482231">
    <property type="component" value="Unassembled WGS sequence"/>
</dbReference>